<dbReference type="InterPro" id="IPR013486">
    <property type="entry name" value="SpoIID/LytB"/>
</dbReference>
<dbReference type="AlphaFoldDB" id="A0A0D8ZWX0"/>
<name>A0A0D8ZWX0_9CYAN</name>
<dbReference type="EMBL" id="JYON01000001">
    <property type="protein sequence ID" value="KJH73258.1"/>
    <property type="molecule type" value="Genomic_DNA"/>
</dbReference>
<accession>A0A0D8ZWX0</accession>
<dbReference type="Pfam" id="PF08486">
    <property type="entry name" value="SpoIID"/>
    <property type="match status" value="1"/>
</dbReference>
<reference evidence="2 3" key="1">
    <citation type="submission" date="2015-02" db="EMBL/GenBank/DDBJ databases">
        <title>Draft genome of a novel marine cyanobacterium (Chroococcales) isolated from South Atlantic Ocean.</title>
        <authorList>
            <person name="Rigonato J."/>
            <person name="Alvarenga D.O."/>
            <person name="Branco L.H."/>
            <person name="Varani A.M."/>
            <person name="Brandini F.P."/>
            <person name="Fiore M.F."/>
        </authorList>
    </citation>
    <scope>NUCLEOTIDE SEQUENCE [LARGE SCALE GENOMIC DNA]</scope>
    <source>
        <strain evidence="2 3">CENA595</strain>
    </source>
</reference>
<dbReference type="GO" id="GO:0030288">
    <property type="term" value="C:outer membrane-bounded periplasmic space"/>
    <property type="evidence" value="ECO:0007669"/>
    <property type="project" value="TreeGrafter"/>
</dbReference>
<dbReference type="PATRIC" id="fig|1618023.3.peg.1243"/>
<dbReference type="GO" id="GO:0030435">
    <property type="term" value="P:sporulation resulting in formation of a cellular spore"/>
    <property type="evidence" value="ECO:0007669"/>
    <property type="project" value="InterPro"/>
</dbReference>
<evidence type="ECO:0000313" key="3">
    <source>
        <dbReference type="Proteomes" id="UP000032452"/>
    </source>
</evidence>
<gene>
    <name evidence="2" type="ORF">UH38_00135</name>
</gene>
<proteinExistence type="predicted"/>
<protein>
    <submittedName>
        <fullName evidence="2">Sporulation protein</fullName>
    </submittedName>
</protein>
<organism evidence="2 3">
    <name type="scientific">Aliterella atlantica CENA595</name>
    <dbReference type="NCBI Taxonomy" id="1618023"/>
    <lineage>
        <taxon>Bacteria</taxon>
        <taxon>Bacillati</taxon>
        <taxon>Cyanobacteriota</taxon>
        <taxon>Cyanophyceae</taxon>
        <taxon>Chroococcidiopsidales</taxon>
        <taxon>Aliterellaceae</taxon>
        <taxon>Aliterella</taxon>
    </lineage>
</organism>
<dbReference type="InterPro" id="IPR013693">
    <property type="entry name" value="SpoIID/LytB_N"/>
</dbReference>
<dbReference type="NCBIfam" id="TIGR02669">
    <property type="entry name" value="SpoIID_LytB"/>
    <property type="match status" value="1"/>
</dbReference>
<sequence>MNCRLLLAYAIAQLTKRHWLLTLLLWLALVTPAQAAVKLRVAIEKGASQLKVGSSTTAVVQDISGRKLGQIAAMNAFYAVPSEGGVVLETMRSGAVRILPSGNGYVYIGDRWYRGSTLVVPTDKGLTAINNVDLEQYLYSVIGSEMSSRWHIEALKAQAVAARTYAIYKRENERNALYDVSNTQASQVYKGLVSESNSTQAAVKATNGQVLTYNNRLILSVFHACSGGHTENVEDVWSETLPYLRGVQDYDADVSQCQWAKSFTGEELSQKISGVGNVVSITPTLSAYGSIKSMKFVGDRGTRELKGQAVRNALGLRSTRFTITAEPTGLRFDGRGWGHGLGMSQWGAYKLAGRGINYKQILGHYYRGTKLTTIKTK</sequence>
<dbReference type="InterPro" id="IPR051922">
    <property type="entry name" value="Bact_Sporulation_Assoc"/>
</dbReference>
<evidence type="ECO:0000313" key="2">
    <source>
        <dbReference type="EMBL" id="KJH73258.1"/>
    </source>
</evidence>
<dbReference type="STRING" id="1618023.UH38_00135"/>
<comment type="caution">
    <text evidence="2">The sequence shown here is derived from an EMBL/GenBank/DDBJ whole genome shotgun (WGS) entry which is preliminary data.</text>
</comment>
<dbReference type="RefSeq" id="WP_045052590.1">
    <property type="nucleotide sequence ID" value="NZ_CAWMDP010000017.1"/>
</dbReference>
<feature type="domain" description="Sporulation stage II protein D amidase enhancer LytB N-terminal" evidence="1">
    <location>
        <begin position="123"/>
        <end position="213"/>
    </location>
</feature>
<dbReference type="PANTHER" id="PTHR30032:SF4">
    <property type="entry name" value="AMIDASE ENHANCER"/>
    <property type="match status" value="1"/>
</dbReference>
<dbReference type="PANTHER" id="PTHR30032">
    <property type="entry name" value="N-ACETYLMURAMOYL-L-ALANINE AMIDASE-RELATED"/>
    <property type="match status" value="1"/>
</dbReference>
<dbReference type="Proteomes" id="UP000032452">
    <property type="component" value="Unassembled WGS sequence"/>
</dbReference>
<keyword evidence="3" id="KW-1185">Reference proteome</keyword>
<evidence type="ECO:0000259" key="1">
    <source>
        <dbReference type="Pfam" id="PF08486"/>
    </source>
</evidence>
<dbReference type="OrthoDB" id="501259at2"/>